<keyword evidence="1" id="KW-0732">Signal</keyword>
<evidence type="ECO:0000313" key="2">
    <source>
        <dbReference type="EMBL" id="KKY33122.1"/>
    </source>
</evidence>
<evidence type="ECO:0000256" key="1">
    <source>
        <dbReference type="SAM" id="SignalP"/>
    </source>
</evidence>
<reference evidence="2 3" key="2">
    <citation type="submission" date="2015-05" db="EMBL/GenBank/DDBJ databases">
        <authorList>
            <person name="Morales-Cruz A."/>
            <person name="Amrine K.C."/>
            <person name="Cantu D."/>
        </authorList>
    </citation>
    <scope>NUCLEOTIDE SEQUENCE [LARGE SCALE GENOMIC DNA]</scope>
    <source>
        <strain evidence="2">DA912</strain>
    </source>
</reference>
<dbReference type="InterPro" id="IPR011051">
    <property type="entry name" value="RmlC_Cupin_sf"/>
</dbReference>
<proteinExistence type="predicted"/>
<gene>
    <name evidence="2" type="ORF">UCDDA912_g06920</name>
</gene>
<organism evidence="2 3">
    <name type="scientific">Diaporthe ampelina</name>
    <dbReference type="NCBI Taxonomy" id="1214573"/>
    <lineage>
        <taxon>Eukaryota</taxon>
        <taxon>Fungi</taxon>
        <taxon>Dikarya</taxon>
        <taxon>Ascomycota</taxon>
        <taxon>Pezizomycotina</taxon>
        <taxon>Sordariomycetes</taxon>
        <taxon>Sordariomycetidae</taxon>
        <taxon>Diaporthales</taxon>
        <taxon>Diaporthaceae</taxon>
        <taxon>Diaporthe</taxon>
    </lineage>
</organism>
<feature type="chain" id="PRO_5002544131" evidence="1">
    <location>
        <begin position="22"/>
        <end position="182"/>
    </location>
</feature>
<protein>
    <submittedName>
        <fullName evidence="2">Putative small secreted protein</fullName>
    </submittedName>
</protein>
<name>A0A0G2FEZ4_9PEZI</name>
<evidence type="ECO:0000313" key="3">
    <source>
        <dbReference type="Proteomes" id="UP000034680"/>
    </source>
</evidence>
<keyword evidence="3" id="KW-1185">Reference proteome</keyword>
<dbReference type="Proteomes" id="UP000034680">
    <property type="component" value="Unassembled WGS sequence"/>
</dbReference>
<feature type="signal peptide" evidence="1">
    <location>
        <begin position="1"/>
        <end position="21"/>
    </location>
</feature>
<dbReference type="EMBL" id="LCUC01000257">
    <property type="protein sequence ID" value="KKY33122.1"/>
    <property type="molecule type" value="Genomic_DNA"/>
</dbReference>
<dbReference type="SUPFAM" id="SSF51182">
    <property type="entry name" value="RmlC-like cupins"/>
    <property type="match status" value="1"/>
</dbReference>
<dbReference type="AlphaFoldDB" id="A0A0G2FEZ4"/>
<reference evidence="2 3" key="1">
    <citation type="submission" date="2015-05" db="EMBL/GenBank/DDBJ databases">
        <title>Distinctive expansion of gene families associated with plant cell wall degradation and secondary metabolism in the genomes of grapevine trunk pathogens.</title>
        <authorList>
            <person name="Lawrence D.P."/>
            <person name="Travadon R."/>
            <person name="Rolshausen P.E."/>
            <person name="Baumgartner K."/>
        </authorList>
    </citation>
    <scope>NUCLEOTIDE SEQUENCE [LARGE SCALE GENOMIC DNA]</scope>
    <source>
        <strain evidence="2">DA912</strain>
    </source>
</reference>
<dbReference type="OrthoDB" id="3223416at2759"/>
<accession>A0A0G2FEZ4</accession>
<comment type="caution">
    <text evidence="2">The sequence shown here is derived from an EMBL/GenBank/DDBJ whole genome shotgun (WGS) entry which is preliminary data.</text>
</comment>
<sequence>MRGSRLFSLAFLLATQEAVLATNLNVTVVGTANGQARFECWELAAPFVSSAQSGIVGTQTANLGDVTNITYNVIPAGFDSGIHNAPFFQWAIVLQGQAVLTVPSDNSTEVVLTPGETGLLFFADTADVSQGGHGCYYPGVTETIFLQIPAVDNQVPDHTVVHEDAPCTADEYAVLRGWATSA</sequence>